<feature type="transmembrane region" description="Helical" evidence="1">
    <location>
        <begin position="34"/>
        <end position="53"/>
    </location>
</feature>
<evidence type="ECO:0000313" key="3">
    <source>
        <dbReference type="Proteomes" id="UP000094256"/>
    </source>
</evidence>
<reference evidence="2 3" key="1">
    <citation type="submission" date="2016-01" db="EMBL/GenBank/DDBJ databases">
        <title>Complete genome and mega plasmid sequence of Sphingomonas panacis DCY99 elicits systemic resistance in rice to Xanthomonas oryzae.</title>
        <authorList>
            <person name="Kim Y.J."/>
            <person name="Yang D.C."/>
            <person name="Sing P."/>
        </authorList>
    </citation>
    <scope>NUCLEOTIDE SEQUENCE [LARGE SCALE GENOMIC DNA]</scope>
    <source>
        <strain evidence="2 3">DCY99</strain>
    </source>
</reference>
<feature type="transmembrane region" description="Helical" evidence="1">
    <location>
        <begin position="155"/>
        <end position="175"/>
    </location>
</feature>
<feature type="transmembrane region" description="Helical" evidence="1">
    <location>
        <begin position="196"/>
        <end position="218"/>
    </location>
</feature>
<name>A0A1B3ZGR6_9SPHN</name>
<keyword evidence="1" id="KW-1133">Transmembrane helix</keyword>
<feature type="transmembrane region" description="Helical" evidence="1">
    <location>
        <begin position="65"/>
        <end position="86"/>
    </location>
</feature>
<sequence>MAIAFAVTVVAGFSLSYARMTEPPTTLPLQIHVHAMVFVSWVGFYLLQNGLIANGSVAIHRRLGAVGGVLAALMVVLGLVVTVMCLRRGAVPFFFTPGVFLLLDAVGVIVFGALVAVAIRLRNRPDWHKRLMLCAMAVVISPALGRILPMPLLGAWAPVAVYVALMLYIVAGMVYDVRARGSIHSAYWWGAGVQTAFILIVMIGGYSAPVIALANWIARA</sequence>
<proteinExistence type="predicted"/>
<evidence type="ECO:0000313" key="2">
    <source>
        <dbReference type="EMBL" id="AOH86626.1"/>
    </source>
</evidence>
<accession>A0A1B3ZGR6</accession>
<dbReference type="Proteomes" id="UP000094256">
    <property type="component" value="Chromosome"/>
</dbReference>
<dbReference type="STRING" id="1560345.AWL63_08135"/>
<evidence type="ECO:0000256" key="1">
    <source>
        <dbReference type="SAM" id="Phobius"/>
    </source>
</evidence>
<dbReference type="KEGG" id="span:AWL63_08135"/>
<keyword evidence="1" id="KW-0472">Membrane</keyword>
<feature type="transmembrane region" description="Helical" evidence="1">
    <location>
        <begin position="98"/>
        <end position="119"/>
    </location>
</feature>
<dbReference type="AlphaFoldDB" id="A0A1B3ZGR6"/>
<dbReference type="EMBL" id="CP014168">
    <property type="protein sequence ID" value="AOH86626.1"/>
    <property type="molecule type" value="Genomic_DNA"/>
</dbReference>
<feature type="transmembrane region" description="Helical" evidence="1">
    <location>
        <begin position="131"/>
        <end position="149"/>
    </location>
</feature>
<organism evidence="2 3">
    <name type="scientific">Sphingomonas panacis</name>
    <dbReference type="NCBI Taxonomy" id="1560345"/>
    <lineage>
        <taxon>Bacteria</taxon>
        <taxon>Pseudomonadati</taxon>
        <taxon>Pseudomonadota</taxon>
        <taxon>Alphaproteobacteria</taxon>
        <taxon>Sphingomonadales</taxon>
        <taxon>Sphingomonadaceae</taxon>
        <taxon>Sphingomonas</taxon>
    </lineage>
</organism>
<protein>
    <submittedName>
        <fullName evidence="2">Uncharacterized protein</fullName>
    </submittedName>
</protein>
<keyword evidence="1" id="KW-0812">Transmembrane</keyword>
<gene>
    <name evidence="2" type="ORF">AWL63_08135</name>
</gene>
<keyword evidence="3" id="KW-1185">Reference proteome</keyword>